<proteinExistence type="predicted"/>
<evidence type="ECO:0000256" key="3">
    <source>
        <dbReference type="ARBA" id="ARBA00049244"/>
    </source>
</evidence>
<dbReference type="InterPro" id="IPR027417">
    <property type="entry name" value="P-loop_NTPase"/>
</dbReference>
<evidence type="ECO:0000256" key="2">
    <source>
        <dbReference type="ARBA" id="ARBA00022932"/>
    </source>
</evidence>
<dbReference type="SUPFAM" id="SSF52540">
    <property type="entry name" value="P-loop containing nucleoside triphosphate hydrolases"/>
    <property type="match status" value="1"/>
</dbReference>
<keyword evidence="2" id="KW-0239">DNA-directed DNA polymerase</keyword>
<dbReference type="RefSeq" id="WP_213403641.1">
    <property type="nucleotide sequence ID" value="NZ_JAGIBT010000008.1"/>
</dbReference>
<dbReference type="EC" id="2.7.7.7" evidence="1"/>
<accession>A0AB35BZA6</accession>
<gene>
    <name evidence="4" type="primary">holB</name>
    <name evidence="4" type="ORF">J7561_04305</name>
</gene>
<dbReference type="Gene3D" id="3.40.50.300">
    <property type="entry name" value="P-loop containing nucleotide triphosphate hydrolases"/>
    <property type="match status" value="1"/>
</dbReference>
<dbReference type="Pfam" id="PF13177">
    <property type="entry name" value="DNA_pol3_delta2"/>
    <property type="match status" value="1"/>
</dbReference>
<evidence type="ECO:0000313" key="5">
    <source>
        <dbReference type="Proteomes" id="UP000680020"/>
    </source>
</evidence>
<dbReference type="PANTHER" id="PTHR11669:SF8">
    <property type="entry name" value="DNA POLYMERASE III SUBUNIT DELTA"/>
    <property type="match status" value="1"/>
</dbReference>
<comment type="caution">
    <text evidence="4">The sequence shown here is derived from an EMBL/GenBank/DDBJ whole genome shotgun (WGS) entry which is preliminary data.</text>
</comment>
<dbReference type="GO" id="GO:0003887">
    <property type="term" value="F:DNA-directed DNA polymerase activity"/>
    <property type="evidence" value="ECO:0007669"/>
    <property type="project" value="UniProtKB-KW"/>
</dbReference>
<keyword evidence="4" id="KW-0808">Transferase</keyword>
<reference evidence="4" key="1">
    <citation type="submission" date="2021-03" db="EMBL/GenBank/DDBJ databases">
        <title>Identification and antibiotic profiling of Wohlfahrtiimonas chitiniclastica, an underestimated human pathogen.</title>
        <authorList>
            <person name="Kopf A."/>
            <person name="Bunk B."/>
            <person name="Coldewey S."/>
            <person name="Gunzer F."/>
            <person name="Riedel T."/>
            <person name="Schroettner P."/>
        </authorList>
    </citation>
    <scope>NUCLEOTIDE SEQUENCE</scope>
    <source>
        <strain evidence="4">DSM 100917</strain>
    </source>
</reference>
<dbReference type="InterPro" id="IPR050238">
    <property type="entry name" value="DNA_Rep/Repair_Clamp_Loader"/>
</dbReference>
<keyword evidence="4" id="KW-0548">Nucleotidyltransferase</keyword>
<sequence length="313" mass="35273">MSQALSFHALPWFDQPLAELMVRYDHGQFPQSLLMLGEQGIGKQQFAEDVAQSMLCLNRTHHEPCGQCQSCVWLKRGNHPDYLAVMTEEKSQVIKIDQIRQLIQFAQMTSETGRKVIVIHNADEMNVNAANALLKTLEEPTPNCYLILVSNYPKKLPITITSRCQRLPLTLHDTALAFDWLCQALPNTAPHIIEQAMALSYNRPLQAQALLASDGLDTVTTLQKQFAKFTQQPIDNSELVEIMTKNWALASLAIHLWLSQALKGQGNIAGLSAMAPQKLMGLYDDFVRLMNLSSTTVKQEWLIEDWLTKFVTP</sequence>
<evidence type="ECO:0000256" key="1">
    <source>
        <dbReference type="ARBA" id="ARBA00012417"/>
    </source>
</evidence>
<evidence type="ECO:0000313" key="4">
    <source>
        <dbReference type="EMBL" id="MBS7824423.1"/>
    </source>
</evidence>
<name>A0AB35BZA6_9GAMM</name>
<dbReference type="EMBL" id="JAGIBU010000002">
    <property type="protein sequence ID" value="MBS7824423.1"/>
    <property type="molecule type" value="Genomic_DNA"/>
</dbReference>
<dbReference type="PANTHER" id="PTHR11669">
    <property type="entry name" value="REPLICATION FACTOR C / DNA POLYMERASE III GAMMA-TAU SUBUNIT"/>
    <property type="match status" value="1"/>
</dbReference>
<protein>
    <recommendedName>
        <fullName evidence="1">DNA-directed DNA polymerase</fullName>
        <ecNumber evidence="1">2.7.7.7</ecNumber>
    </recommendedName>
</protein>
<organism evidence="4 5">
    <name type="scientific">Wohlfahrtiimonas chitiniclastica</name>
    <dbReference type="NCBI Taxonomy" id="400946"/>
    <lineage>
        <taxon>Bacteria</taxon>
        <taxon>Pseudomonadati</taxon>
        <taxon>Pseudomonadota</taxon>
        <taxon>Gammaproteobacteria</taxon>
        <taxon>Cardiobacteriales</taxon>
        <taxon>Ignatzschineriaceae</taxon>
        <taxon>Wohlfahrtiimonas</taxon>
    </lineage>
</organism>
<dbReference type="GO" id="GO:0009360">
    <property type="term" value="C:DNA polymerase III complex"/>
    <property type="evidence" value="ECO:0007669"/>
    <property type="project" value="TreeGrafter"/>
</dbReference>
<dbReference type="Proteomes" id="UP000680020">
    <property type="component" value="Unassembled WGS sequence"/>
</dbReference>
<dbReference type="InterPro" id="IPR004622">
    <property type="entry name" value="DNA_pol_HolB"/>
</dbReference>
<dbReference type="GO" id="GO:0008408">
    <property type="term" value="F:3'-5' exonuclease activity"/>
    <property type="evidence" value="ECO:0007669"/>
    <property type="project" value="InterPro"/>
</dbReference>
<dbReference type="NCBIfam" id="TIGR00678">
    <property type="entry name" value="holB"/>
    <property type="match status" value="1"/>
</dbReference>
<dbReference type="GO" id="GO:0006261">
    <property type="term" value="P:DNA-templated DNA replication"/>
    <property type="evidence" value="ECO:0007669"/>
    <property type="project" value="TreeGrafter"/>
</dbReference>
<dbReference type="AlphaFoldDB" id="A0AB35BZA6"/>
<comment type="catalytic activity">
    <reaction evidence="3">
        <text>DNA(n) + a 2'-deoxyribonucleoside 5'-triphosphate = DNA(n+1) + diphosphate</text>
        <dbReference type="Rhea" id="RHEA:22508"/>
        <dbReference type="Rhea" id="RHEA-COMP:17339"/>
        <dbReference type="Rhea" id="RHEA-COMP:17340"/>
        <dbReference type="ChEBI" id="CHEBI:33019"/>
        <dbReference type="ChEBI" id="CHEBI:61560"/>
        <dbReference type="ChEBI" id="CHEBI:173112"/>
        <dbReference type="EC" id="2.7.7.7"/>
    </reaction>
</comment>